<dbReference type="OrthoDB" id="3365698at2759"/>
<protein>
    <recommendedName>
        <fullName evidence="3">F-box domain-containing protein</fullName>
    </recommendedName>
</protein>
<organism evidence="1 2">
    <name type="scientific">Gymnopus androsaceus JB14</name>
    <dbReference type="NCBI Taxonomy" id="1447944"/>
    <lineage>
        <taxon>Eukaryota</taxon>
        <taxon>Fungi</taxon>
        <taxon>Dikarya</taxon>
        <taxon>Basidiomycota</taxon>
        <taxon>Agaricomycotina</taxon>
        <taxon>Agaricomycetes</taxon>
        <taxon>Agaricomycetidae</taxon>
        <taxon>Agaricales</taxon>
        <taxon>Marasmiineae</taxon>
        <taxon>Omphalotaceae</taxon>
        <taxon>Gymnopus</taxon>
    </lineage>
</organism>
<dbReference type="InterPro" id="IPR032675">
    <property type="entry name" value="LRR_dom_sf"/>
</dbReference>
<name>A0A6A4GHT6_9AGAR</name>
<reference evidence="1" key="1">
    <citation type="journal article" date="2019" name="Environ. Microbiol.">
        <title>Fungal ecological strategies reflected in gene transcription - a case study of two litter decomposers.</title>
        <authorList>
            <person name="Barbi F."/>
            <person name="Kohler A."/>
            <person name="Barry K."/>
            <person name="Baskaran P."/>
            <person name="Daum C."/>
            <person name="Fauchery L."/>
            <person name="Ihrmark K."/>
            <person name="Kuo A."/>
            <person name="LaButti K."/>
            <person name="Lipzen A."/>
            <person name="Morin E."/>
            <person name="Grigoriev I.V."/>
            <person name="Henrissat B."/>
            <person name="Lindahl B."/>
            <person name="Martin F."/>
        </authorList>
    </citation>
    <scope>NUCLEOTIDE SEQUENCE</scope>
    <source>
        <strain evidence="1">JB14</strain>
    </source>
</reference>
<dbReference type="EMBL" id="ML770062">
    <property type="protein sequence ID" value="KAE9384903.1"/>
    <property type="molecule type" value="Genomic_DNA"/>
</dbReference>
<sequence>MSKPAPLLCSACYSTLENIPIQGYDILRMRSANLSAKVRSNYAPNSIEKSHLILLSQAASHSLPYCDYKISQIEKILKDPLKQRVEIEQFVNQSSSLLAPIRRLPPEILTEIFLLVWATRTDSDMGITVRHRKASGAVFPLSWVCSFWRDIVRSRSIFWSSFEIDLRCIESGLPFGFKASPSLIKSFSRSQAAPMSLRLNFGSKKWKDLHLDFTEVTMIYSHLPSRLLRQGTLDFSSLEKLTIMSEPLWPMPQESFYNLLPAYPRLRHFCTNVYRTTDKLDIRNITTLDLEVFIGTSITQLLTQCPSLETLQLHGFHSIINPENIIPDPPLQHSCLSELKLAFDGRFDRDAWQSLSLPRLTSLSLFYDIQNFNRINEVRMMLKFSQATLQNLYLYDFPEQTAIELIKDMPSLSRLYLSLEELSATIFNQMVISPNQVHIIIPNLSALSLEMDGTWSHGSMFKSSDEFLDACCRMVESRCKAVAVLGGSSSQGAADRVPLQELSLRLPYIPDDVITALLHKLKILAPDVYVAFN</sequence>
<evidence type="ECO:0000313" key="2">
    <source>
        <dbReference type="Proteomes" id="UP000799118"/>
    </source>
</evidence>
<dbReference type="Proteomes" id="UP000799118">
    <property type="component" value="Unassembled WGS sequence"/>
</dbReference>
<evidence type="ECO:0008006" key="3">
    <source>
        <dbReference type="Google" id="ProtNLM"/>
    </source>
</evidence>
<proteinExistence type="predicted"/>
<dbReference type="Gene3D" id="3.80.10.10">
    <property type="entry name" value="Ribonuclease Inhibitor"/>
    <property type="match status" value="1"/>
</dbReference>
<keyword evidence="2" id="KW-1185">Reference proteome</keyword>
<dbReference type="SUPFAM" id="SSF52047">
    <property type="entry name" value="RNI-like"/>
    <property type="match status" value="1"/>
</dbReference>
<evidence type="ECO:0000313" key="1">
    <source>
        <dbReference type="EMBL" id="KAE9384903.1"/>
    </source>
</evidence>
<accession>A0A6A4GHT6</accession>
<gene>
    <name evidence="1" type="ORF">BT96DRAFT_929070</name>
</gene>
<dbReference type="AlphaFoldDB" id="A0A6A4GHT6"/>